<evidence type="ECO:0000313" key="6">
    <source>
        <dbReference type="Proteomes" id="UP000214880"/>
    </source>
</evidence>
<keyword evidence="6" id="KW-1185">Reference proteome</keyword>
<dbReference type="Proteomes" id="UP000214880">
    <property type="component" value="Unassembled WGS sequence"/>
</dbReference>
<dbReference type="InterPro" id="IPR036188">
    <property type="entry name" value="FAD/NAD-bd_sf"/>
</dbReference>
<dbReference type="EMBL" id="FNHB01000012">
    <property type="protein sequence ID" value="SDN12956.1"/>
    <property type="molecule type" value="Genomic_DNA"/>
</dbReference>
<evidence type="ECO:0000256" key="1">
    <source>
        <dbReference type="ARBA" id="ARBA00022630"/>
    </source>
</evidence>
<evidence type="ECO:0000256" key="2">
    <source>
        <dbReference type="ARBA" id="ARBA00022643"/>
    </source>
</evidence>
<organism evidence="5 6">
    <name type="scientific">Dendrosporobacter quercicolus</name>
    <dbReference type="NCBI Taxonomy" id="146817"/>
    <lineage>
        <taxon>Bacteria</taxon>
        <taxon>Bacillati</taxon>
        <taxon>Bacillota</taxon>
        <taxon>Negativicutes</taxon>
        <taxon>Selenomonadales</taxon>
        <taxon>Sporomusaceae</taxon>
        <taxon>Dendrosporobacter</taxon>
    </lineage>
</organism>
<proteinExistence type="predicted"/>
<dbReference type="InterPro" id="IPR009158">
    <property type="entry name" value="G3P_DH_GlpB_su"/>
</dbReference>
<evidence type="ECO:0000259" key="4">
    <source>
        <dbReference type="Pfam" id="PF00890"/>
    </source>
</evidence>
<dbReference type="InterPro" id="IPR003953">
    <property type="entry name" value="FAD-dep_OxRdtase_2_FAD-bd"/>
</dbReference>
<dbReference type="GO" id="GO:0009331">
    <property type="term" value="C:glycerol-3-phosphate dehydrogenase (FAD) complex"/>
    <property type="evidence" value="ECO:0007669"/>
    <property type="project" value="InterPro"/>
</dbReference>
<dbReference type="GO" id="GO:0004368">
    <property type="term" value="F:glycerol-3-phosphate dehydrogenase (quinone) activity"/>
    <property type="evidence" value="ECO:0007669"/>
    <property type="project" value="InterPro"/>
</dbReference>
<dbReference type="Gene3D" id="3.50.50.60">
    <property type="entry name" value="FAD/NAD(P)-binding domain"/>
    <property type="match status" value="2"/>
</dbReference>
<dbReference type="Pfam" id="PF00890">
    <property type="entry name" value="FAD_binding_2"/>
    <property type="match status" value="1"/>
</dbReference>
<keyword evidence="2" id="KW-0288">FMN</keyword>
<dbReference type="PIRSF" id="PIRSF000141">
    <property type="entry name" value="Anaerobic_G3P_dh"/>
    <property type="match status" value="1"/>
</dbReference>
<dbReference type="SUPFAM" id="SSF51905">
    <property type="entry name" value="FAD/NAD(P)-binding domain"/>
    <property type="match status" value="1"/>
</dbReference>
<accession>A0A1G9YXC9</accession>
<gene>
    <name evidence="5" type="ORF">SAMN04488502_11279</name>
</gene>
<feature type="domain" description="FAD-dependent oxidoreductase 2 FAD-binding" evidence="4">
    <location>
        <begin position="5"/>
        <end position="402"/>
    </location>
</feature>
<dbReference type="STRING" id="146817.SAMN04488502_11279"/>
<protein>
    <submittedName>
        <fullName evidence="5">Glycerol 3-phosphate dehydrogenase (Quinone) subunit B</fullName>
    </submittedName>
</protein>
<keyword evidence="1" id="KW-0285">Flavoprotein</keyword>
<reference evidence="5 6" key="1">
    <citation type="submission" date="2016-10" db="EMBL/GenBank/DDBJ databases">
        <authorList>
            <person name="de Groot N.N."/>
        </authorList>
    </citation>
    <scope>NUCLEOTIDE SEQUENCE [LARGE SCALE GENOMIC DNA]</scope>
    <source>
        <strain evidence="5 6">DSM 1736</strain>
    </source>
</reference>
<evidence type="ECO:0000256" key="3">
    <source>
        <dbReference type="ARBA" id="ARBA00023002"/>
    </source>
</evidence>
<keyword evidence="3" id="KW-0560">Oxidoreductase</keyword>
<dbReference type="OrthoDB" id="140595at2"/>
<dbReference type="AlphaFoldDB" id="A0A1G9YXC9"/>
<evidence type="ECO:0000313" key="5">
    <source>
        <dbReference type="EMBL" id="SDN12956.1"/>
    </source>
</evidence>
<dbReference type="RefSeq" id="WP_092074769.1">
    <property type="nucleotide sequence ID" value="NZ_FNHB01000012.1"/>
</dbReference>
<sequence>MKNNDVIVVGGGLAGLFAAAVAAGQGRKVKVLAYGAGAMNIGGGIIDVLGYGNDARPLASPAAGLEQLPPEHPYRKIGKQALVAALTFFQQIALAEGYEYIGGIDQMQWLPTAAGTLKPTCLVPRTMQPAVLQQTDTVYVVGFDYLKDFYPHLVAGNLQKRFGRKKSFIPLTCTLNFTEGRDVSALDIARWLDTAAGQESFVQQLSGQVKPGSAVLAPPVLGTACSYALVENLEAVLGCRFLETAALPPAVTGLRLRTMLLRHLKKQGVSILEKALVISAVVNDGYCAGVMTDNFDRQRAYEGKAFILANGGLYGGGLSAEPGRIVEPVFGLPVAAPAAQEDWSNPQLFSDQKQLFAKLGIRVDEKMRPQTPEGATVLSNVHIVGRNLAGYDFCFEKSGNGVALASAYQAAMSL</sequence>
<name>A0A1G9YXC9_9FIRM</name>
<dbReference type="NCBIfam" id="TIGR03378">
    <property type="entry name" value="glycerol3P_GlpB"/>
    <property type="match status" value="1"/>
</dbReference>